<dbReference type="PANTHER" id="PTHR12147">
    <property type="entry name" value="METALLOPEPTIDASE M28 FAMILY MEMBER"/>
    <property type="match status" value="1"/>
</dbReference>
<evidence type="ECO:0000259" key="1">
    <source>
        <dbReference type="Pfam" id="PF04389"/>
    </source>
</evidence>
<dbReference type="PANTHER" id="PTHR12147:SF26">
    <property type="entry name" value="PEPTIDASE M28 DOMAIN-CONTAINING PROTEIN"/>
    <property type="match status" value="1"/>
</dbReference>
<organism evidence="2 3">
    <name type="scientific">Cohnella lubricantis</name>
    <dbReference type="NCBI Taxonomy" id="2163172"/>
    <lineage>
        <taxon>Bacteria</taxon>
        <taxon>Bacillati</taxon>
        <taxon>Bacillota</taxon>
        <taxon>Bacilli</taxon>
        <taxon>Bacillales</taxon>
        <taxon>Paenibacillaceae</taxon>
        <taxon>Cohnella</taxon>
    </lineage>
</organism>
<comment type="caution">
    <text evidence="2">The sequence shown here is derived from an EMBL/GenBank/DDBJ whole genome shotgun (WGS) entry which is preliminary data.</text>
</comment>
<accession>A0A841TD65</accession>
<sequence length="405" mass="42849">MNPSASLQRILHDIAALSADPFEGRLSGTAGARGAARYLADALAHSGAVPVGEDGFFTAIQVPAARLTGAAKLRVDGQELKHRIDYAEWSPLSAGGSAIGQLATVRFDEEIDQASLAGRIVLIPSRPEGFDVAGTIQSAADIRIAALLIESGHPKSFHKTVIGREANRIPVLRVQRSIAERYAGLEGIHVELDLPLETSTLPCQNVLGFLPGKDTGTTLLLSAHYDHLGDDPAGLRFPGSIDNASGAAVILEAARLLAGESHLPFNILIAFLSGEESGMWGARQLAADPPVPITMAINLDCLGFEPELNALRTGHAEPGHWLGDLAAKVIELEGIEVKRMAGGDDSAAFLAQGIPTIGLGQKPTLDSSVRIHTAEDNPEHIHAKPLEQGLDVLLKIIRQLNKTSF</sequence>
<dbReference type="RefSeq" id="WP_185178202.1">
    <property type="nucleotide sequence ID" value="NZ_CBCSEP010000008.1"/>
</dbReference>
<dbReference type="Proteomes" id="UP000574133">
    <property type="component" value="Unassembled WGS sequence"/>
</dbReference>
<dbReference type="EMBL" id="JACJVN010000024">
    <property type="protein sequence ID" value="MBB6676917.1"/>
    <property type="molecule type" value="Genomic_DNA"/>
</dbReference>
<keyword evidence="3" id="KW-1185">Reference proteome</keyword>
<proteinExistence type="predicted"/>
<keyword evidence="2" id="KW-0378">Hydrolase</keyword>
<dbReference type="Pfam" id="PF04389">
    <property type="entry name" value="Peptidase_M28"/>
    <property type="match status" value="1"/>
</dbReference>
<dbReference type="AlphaFoldDB" id="A0A841TD65"/>
<dbReference type="InterPro" id="IPR045175">
    <property type="entry name" value="M28_fam"/>
</dbReference>
<dbReference type="SUPFAM" id="SSF53187">
    <property type="entry name" value="Zn-dependent exopeptidases"/>
    <property type="match status" value="1"/>
</dbReference>
<dbReference type="GO" id="GO:0006508">
    <property type="term" value="P:proteolysis"/>
    <property type="evidence" value="ECO:0007669"/>
    <property type="project" value="InterPro"/>
</dbReference>
<dbReference type="Gene3D" id="3.50.30.30">
    <property type="match status" value="1"/>
</dbReference>
<reference evidence="2 3" key="1">
    <citation type="submission" date="2020-08" db="EMBL/GenBank/DDBJ databases">
        <title>Cohnella phylogeny.</title>
        <authorList>
            <person name="Dunlap C."/>
        </authorList>
    </citation>
    <scope>NUCLEOTIDE SEQUENCE [LARGE SCALE GENOMIC DNA]</scope>
    <source>
        <strain evidence="2 3">DSM 103658</strain>
    </source>
</reference>
<dbReference type="GO" id="GO:0008235">
    <property type="term" value="F:metalloexopeptidase activity"/>
    <property type="evidence" value="ECO:0007669"/>
    <property type="project" value="InterPro"/>
</dbReference>
<protein>
    <submittedName>
        <fullName evidence="2">M20/M25/M40 family metallo-hydrolase</fullName>
    </submittedName>
</protein>
<dbReference type="InterPro" id="IPR007484">
    <property type="entry name" value="Peptidase_M28"/>
</dbReference>
<gene>
    <name evidence="2" type="ORF">H4Q31_06175</name>
</gene>
<name>A0A841TD65_9BACL</name>
<feature type="domain" description="Peptidase M28" evidence="1">
    <location>
        <begin position="205"/>
        <end position="395"/>
    </location>
</feature>
<dbReference type="Gene3D" id="3.40.630.10">
    <property type="entry name" value="Zn peptidases"/>
    <property type="match status" value="1"/>
</dbReference>
<evidence type="ECO:0000313" key="3">
    <source>
        <dbReference type="Proteomes" id="UP000574133"/>
    </source>
</evidence>
<evidence type="ECO:0000313" key="2">
    <source>
        <dbReference type="EMBL" id="MBB6676917.1"/>
    </source>
</evidence>